<evidence type="ECO:0000313" key="3">
    <source>
        <dbReference type="Proteomes" id="UP000198765"/>
    </source>
</evidence>
<dbReference type="SUPFAM" id="SSF82153">
    <property type="entry name" value="FAS1 domain"/>
    <property type="match status" value="1"/>
</dbReference>
<dbReference type="RefSeq" id="WP_091192290.1">
    <property type="nucleotide sequence ID" value="NZ_LT594324.1"/>
</dbReference>
<keyword evidence="3" id="KW-1185">Reference proteome</keyword>
<dbReference type="Proteomes" id="UP000198765">
    <property type="component" value="Chromosome I"/>
</dbReference>
<dbReference type="AlphaFoldDB" id="A0A1A8ZCP1"/>
<dbReference type="SMART" id="SM00554">
    <property type="entry name" value="FAS1"/>
    <property type="match status" value="1"/>
</dbReference>
<accession>A0A1A8ZCP1</accession>
<dbReference type="Gene3D" id="2.30.180.10">
    <property type="entry name" value="FAS1 domain"/>
    <property type="match status" value="1"/>
</dbReference>
<dbReference type="InterPro" id="IPR036378">
    <property type="entry name" value="FAS1_dom_sf"/>
</dbReference>
<organism evidence="2 3">
    <name type="scientific">Micromonospora narathiwatensis</name>
    <dbReference type="NCBI Taxonomy" id="299146"/>
    <lineage>
        <taxon>Bacteria</taxon>
        <taxon>Bacillati</taxon>
        <taxon>Actinomycetota</taxon>
        <taxon>Actinomycetes</taxon>
        <taxon>Micromonosporales</taxon>
        <taxon>Micromonosporaceae</taxon>
        <taxon>Micromonospora</taxon>
    </lineage>
</organism>
<protein>
    <submittedName>
        <fullName evidence="2">Uncaracterized surface protein containing fasciclin (FAS1) repeats</fullName>
    </submittedName>
</protein>
<dbReference type="InterPro" id="IPR000782">
    <property type="entry name" value="FAS1_domain"/>
</dbReference>
<dbReference type="PANTHER" id="PTHR10900:SF77">
    <property type="entry name" value="FI19380P1"/>
    <property type="match status" value="1"/>
</dbReference>
<dbReference type="Pfam" id="PF02469">
    <property type="entry name" value="Fasciclin"/>
    <property type="match status" value="1"/>
</dbReference>
<evidence type="ECO:0000313" key="2">
    <source>
        <dbReference type="EMBL" id="SBT41571.1"/>
    </source>
</evidence>
<sequence>MDQFVTAPSRLRRPGRPGARRRLAALAAVGLSLTLAGTGCSDGGSESRAAAAAGGAGAPAAVAIQGPLCDALPTGTEPGNPASLTKEPPEAALQWIPVLTTFESAVRAAGLANELHRASGVTILAPSDDAFEAQFSEDDVDKLFIAEKDKLRDLLREHLVAGSLSLADLEAAGEVTTLAGSKIRVTGGGTTARLADKADTVCADYRAADARIHIINRVLGNLPVTGGTGHKSH</sequence>
<gene>
    <name evidence="2" type="ORF">GA0070621_1271</name>
</gene>
<dbReference type="OrthoDB" id="3389199at2"/>
<dbReference type="PANTHER" id="PTHR10900">
    <property type="entry name" value="PERIOSTIN-RELATED"/>
    <property type="match status" value="1"/>
</dbReference>
<evidence type="ECO:0000259" key="1">
    <source>
        <dbReference type="PROSITE" id="PS50213"/>
    </source>
</evidence>
<dbReference type="EMBL" id="LT594324">
    <property type="protein sequence ID" value="SBT41571.1"/>
    <property type="molecule type" value="Genomic_DNA"/>
</dbReference>
<dbReference type="InterPro" id="IPR050904">
    <property type="entry name" value="Adhesion/Biosynth-related"/>
</dbReference>
<dbReference type="PATRIC" id="fig|299146.4.peg.1315"/>
<proteinExistence type="predicted"/>
<reference evidence="2 3" key="1">
    <citation type="submission" date="2016-06" db="EMBL/GenBank/DDBJ databases">
        <authorList>
            <person name="Kjaerup R.B."/>
            <person name="Dalgaard T.S."/>
            <person name="Juul-Madsen H.R."/>
        </authorList>
    </citation>
    <scope>NUCLEOTIDE SEQUENCE [LARGE SCALE GENOMIC DNA]</scope>
    <source>
        <strain evidence="2 3">DSM 45248</strain>
    </source>
</reference>
<name>A0A1A8ZCP1_9ACTN</name>
<dbReference type="GO" id="GO:0005615">
    <property type="term" value="C:extracellular space"/>
    <property type="evidence" value="ECO:0007669"/>
    <property type="project" value="TreeGrafter"/>
</dbReference>
<feature type="domain" description="FAS1" evidence="1">
    <location>
        <begin position="86"/>
        <end position="219"/>
    </location>
</feature>
<dbReference type="PROSITE" id="PS50213">
    <property type="entry name" value="FAS1"/>
    <property type="match status" value="1"/>
</dbReference>